<evidence type="ECO:0000313" key="2">
    <source>
        <dbReference type="Proteomes" id="UP001519460"/>
    </source>
</evidence>
<organism evidence="1 2">
    <name type="scientific">Batillaria attramentaria</name>
    <dbReference type="NCBI Taxonomy" id="370345"/>
    <lineage>
        <taxon>Eukaryota</taxon>
        <taxon>Metazoa</taxon>
        <taxon>Spiralia</taxon>
        <taxon>Lophotrochozoa</taxon>
        <taxon>Mollusca</taxon>
        <taxon>Gastropoda</taxon>
        <taxon>Caenogastropoda</taxon>
        <taxon>Sorbeoconcha</taxon>
        <taxon>Cerithioidea</taxon>
        <taxon>Batillariidae</taxon>
        <taxon>Batillaria</taxon>
    </lineage>
</organism>
<dbReference type="EMBL" id="JACVVK020000167">
    <property type="protein sequence ID" value="KAK7487242.1"/>
    <property type="molecule type" value="Genomic_DNA"/>
</dbReference>
<keyword evidence="2" id="KW-1185">Reference proteome</keyword>
<name>A0ABD0KJU7_9CAEN</name>
<sequence length="113" mass="13207">MQRLSELLNRSDTGENEELFRHFGFWIEVTPTDFVTWYGRRVLYSAVSGGKQHQESPRHLHYTPVKSALASLCLPLFVFTSDRRGLADQFIARVRHVELSHLDFLHMEIQTSF</sequence>
<accession>A0ABD0KJU7</accession>
<dbReference type="AlphaFoldDB" id="A0ABD0KJU7"/>
<evidence type="ECO:0000313" key="1">
    <source>
        <dbReference type="EMBL" id="KAK7487242.1"/>
    </source>
</evidence>
<reference evidence="1 2" key="1">
    <citation type="journal article" date="2023" name="Sci. Data">
        <title>Genome assembly of the Korean intertidal mud-creeper Batillaria attramentaria.</title>
        <authorList>
            <person name="Patra A.K."/>
            <person name="Ho P.T."/>
            <person name="Jun S."/>
            <person name="Lee S.J."/>
            <person name="Kim Y."/>
            <person name="Won Y.J."/>
        </authorList>
    </citation>
    <scope>NUCLEOTIDE SEQUENCE [LARGE SCALE GENOMIC DNA]</scope>
    <source>
        <strain evidence="1">Wonlab-2016</strain>
    </source>
</reference>
<dbReference type="Proteomes" id="UP001519460">
    <property type="component" value="Unassembled WGS sequence"/>
</dbReference>
<gene>
    <name evidence="1" type="ORF">BaRGS_00021470</name>
</gene>
<proteinExistence type="predicted"/>
<comment type="caution">
    <text evidence="1">The sequence shown here is derived from an EMBL/GenBank/DDBJ whole genome shotgun (WGS) entry which is preliminary data.</text>
</comment>
<protein>
    <submittedName>
        <fullName evidence="1">Uncharacterized protein</fullName>
    </submittedName>
</protein>